<dbReference type="Proteomes" id="UP000095286">
    <property type="component" value="Unplaced"/>
</dbReference>
<evidence type="ECO:0000313" key="1">
    <source>
        <dbReference type="Proteomes" id="UP000095286"/>
    </source>
</evidence>
<sequence>MEHDKTVCKLVWDAKVPIYFVLEDSKVLDSSEKISYMTTLPRISYFPLHYEDAIRFFTNFNPDLKKDKVWLEYTSEKQYIKWWYPIGVLYDIIQKDKNSMAPLKLTIRFGEAPDGMISYKNSELQAMFLYSIKEADQLRHAGKVLAKESKETHEALFRSVEKTDFNTFWEIVKNAVSDHGKVSQFLPIRFYVDGTKFVQFQIKGDETLQQILPKVCKQTEQANFRLVCHGIELPLATTADYIATNLIYPDSFAHIVVEKQ</sequence>
<reference evidence="2" key="1">
    <citation type="submission" date="2016-11" db="UniProtKB">
        <authorList>
            <consortium name="WormBaseParasite"/>
        </authorList>
    </citation>
    <scope>IDENTIFICATION</scope>
    <source>
        <strain evidence="2">KR3021</strain>
    </source>
</reference>
<organism evidence="1 2">
    <name type="scientific">Rhabditophanes sp. KR3021</name>
    <dbReference type="NCBI Taxonomy" id="114890"/>
    <lineage>
        <taxon>Eukaryota</taxon>
        <taxon>Metazoa</taxon>
        <taxon>Ecdysozoa</taxon>
        <taxon>Nematoda</taxon>
        <taxon>Chromadorea</taxon>
        <taxon>Rhabditida</taxon>
        <taxon>Tylenchina</taxon>
        <taxon>Panagrolaimomorpha</taxon>
        <taxon>Strongyloidoidea</taxon>
        <taxon>Alloionematidae</taxon>
        <taxon>Rhabditophanes</taxon>
    </lineage>
</organism>
<name>A0AC35UGL4_9BILA</name>
<accession>A0AC35UGL4</accession>
<dbReference type="WBParaSite" id="RSKR_0001096100.1">
    <property type="protein sequence ID" value="RSKR_0001096100.1"/>
    <property type="gene ID" value="RSKR_0001096100"/>
</dbReference>
<proteinExistence type="predicted"/>
<protein>
    <submittedName>
        <fullName evidence="2">Autophagy protein 5</fullName>
    </submittedName>
</protein>
<evidence type="ECO:0000313" key="2">
    <source>
        <dbReference type="WBParaSite" id="RSKR_0001096100.1"/>
    </source>
</evidence>